<evidence type="ECO:0000313" key="1">
    <source>
        <dbReference type="EMBL" id="KAH9422002.1"/>
    </source>
</evidence>
<dbReference type="EMBL" id="NJHN03000037">
    <property type="protein sequence ID" value="KAH9422002.1"/>
    <property type="molecule type" value="Genomic_DNA"/>
</dbReference>
<protein>
    <submittedName>
        <fullName evidence="1">Uncharacterized protein</fullName>
    </submittedName>
</protein>
<dbReference type="Proteomes" id="UP000887458">
    <property type="component" value="Unassembled WGS sequence"/>
</dbReference>
<proteinExistence type="predicted"/>
<reference evidence="1 2" key="2">
    <citation type="journal article" date="2022" name="Mol. Biol. Evol.">
        <title>Comparative Genomics Reveals Insights into the Divergent Evolution of Astigmatic Mites and Household Pest Adaptations.</title>
        <authorList>
            <person name="Xiong Q."/>
            <person name="Wan A.T."/>
            <person name="Liu X."/>
            <person name="Fung C.S."/>
            <person name="Xiao X."/>
            <person name="Malainual N."/>
            <person name="Hou J."/>
            <person name="Wang L."/>
            <person name="Wang M."/>
            <person name="Yang K.Y."/>
            <person name="Cui Y."/>
            <person name="Leung E.L."/>
            <person name="Nong W."/>
            <person name="Shin S.K."/>
            <person name="Au S.W."/>
            <person name="Jeong K.Y."/>
            <person name="Chew F.T."/>
            <person name="Hui J.H."/>
            <person name="Leung T.F."/>
            <person name="Tungtrongchitr A."/>
            <person name="Zhong N."/>
            <person name="Liu Z."/>
            <person name="Tsui S.K."/>
        </authorList>
    </citation>
    <scope>NUCLEOTIDE SEQUENCE [LARGE SCALE GENOMIC DNA]</scope>
    <source>
        <strain evidence="1">Derp</strain>
    </source>
</reference>
<reference evidence="1 2" key="1">
    <citation type="journal article" date="2018" name="J. Allergy Clin. Immunol.">
        <title>High-quality assembly of Dermatophagoides pteronyssinus genome and transcriptome reveals a wide range of novel allergens.</title>
        <authorList>
            <person name="Liu X.Y."/>
            <person name="Yang K.Y."/>
            <person name="Wang M.Q."/>
            <person name="Kwok J.S."/>
            <person name="Zeng X."/>
            <person name="Yang Z."/>
            <person name="Xiao X.J."/>
            <person name="Lau C.P."/>
            <person name="Li Y."/>
            <person name="Huang Z.M."/>
            <person name="Ba J.G."/>
            <person name="Yim A.K."/>
            <person name="Ouyang C.Y."/>
            <person name="Ngai S.M."/>
            <person name="Chan T.F."/>
            <person name="Leung E.L."/>
            <person name="Liu L."/>
            <person name="Liu Z.G."/>
            <person name="Tsui S.K."/>
        </authorList>
    </citation>
    <scope>NUCLEOTIDE SEQUENCE [LARGE SCALE GENOMIC DNA]</scope>
    <source>
        <strain evidence="1">Derp</strain>
    </source>
</reference>
<organism evidence="1 2">
    <name type="scientific">Dermatophagoides pteronyssinus</name>
    <name type="common">European house dust mite</name>
    <dbReference type="NCBI Taxonomy" id="6956"/>
    <lineage>
        <taxon>Eukaryota</taxon>
        <taxon>Metazoa</taxon>
        <taxon>Ecdysozoa</taxon>
        <taxon>Arthropoda</taxon>
        <taxon>Chelicerata</taxon>
        <taxon>Arachnida</taxon>
        <taxon>Acari</taxon>
        <taxon>Acariformes</taxon>
        <taxon>Sarcoptiformes</taxon>
        <taxon>Astigmata</taxon>
        <taxon>Psoroptidia</taxon>
        <taxon>Analgoidea</taxon>
        <taxon>Pyroglyphidae</taxon>
        <taxon>Dermatophagoidinae</taxon>
        <taxon>Dermatophagoides</taxon>
    </lineage>
</organism>
<accession>A0ABQ8JHB2</accession>
<sequence length="68" mass="7909">MLSNLCCIFASLDNVSKIYELNTTWENQPNCQNPQTARKQSTTILIINNNSCKDKTLASLYTRHFYEY</sequence>
<evidence type="ECO:0000313" key="2">
    <source>
        <dbReference type="Proteomes" id="UP000887458"/>
    </source>
</evidence>
<keyword evidence="2" id="KW-1185">Reference proteome</keyword>
<name>A0ABQ8JHB2_DERPT</name>
<comment type="caution">
    <text evidence="1">The sequence shown here is derived from an EMBL/GenBank/DDBJ whole genome shotgun (WGS) entry which is preliminary data.</text>
</comment>
<gene>
    <name evidence="1" type="ORF">DERP_002292</name>
</gene>